<accession>A0A369Q4C4</accession>
<evidence type="ECO:0000313" key="2">
    <source>
        <dbReference type="Proteomes" id="UP000253727"/>
    </source>
</evidence>
<reference evidence="1 2" key="1">
    <citation type="submission" date="2018-04" db="EMBL/GenBank/DDBJ databases">
        <title>Altererythrobacter sp. HME9302 genome sequencing and assembly.</title>
        <authorList>
            <person name="Kang H."/>
            <person name="Kim H."/>
            <person name="Joh K."/>
        </authorList>
    </citation>
    <scope>NUCLEOTIDE SEQUENCE [LARGE SCALE GENOMIC DNA]</scope>
    <source>
        <strain evidence="1 2">HME9302</strain>
    </source>
</reference>
<dbReference type="AlphaFoldDB" id="A0A369Q4C4"/>
<dbReference type="Proteomes" id="UP000253727">
    <property type="component" value="Unassembled WGS sequence"/>
</dbReference>
<evidence type="ECO:0000313" key="1">
    <source>
        <dbReference type="EMBL" id="RDC59741.1"/>
    </source>
</evidence>
<keyword evidence="2" id="KW-1185">Reference proteome</keyword>
<evidence type="ECO:0008006" key="3">
    <source>
        <dbReference type="Google" id="ProtNLM"/>
    </source>
</evidence>
<organism evidence="1 2">
    <name type="scientific">Alteripontixanthobacter maritimus</name>
    <dbReference type="NCBI Taxonomy" id="2161824"/>
    <lineage>
        <taxon>Bacteria</taxon>
        <taxon>Pseudomonadati</taxon>
        <taxon>Pseudomonadota</taxon>
        <taxon>Alphaproteobacteria</taxon>
        <taxon>Sphingomonadales</taxon>
        <taxon>Erythrobacteraceae</taxon>
        <taxon>Alteripontixanthobacter</taxon>
    </lineage>
</organism>
<sequence length="131" mass="14623">MNREELLKLAERCEAAEGPDENLNKGIAVATGQYRADRYRPGMFFKSDNDVCSVYGVPYYTDSLDAAMTLVQEGLRVWHYTHDDGRSTVWVRHRAADNPDWNDWGKLFATPALALCAAALRAQAGDPSDGR</sequence>
<dbReference type="OrthoDB" id="7586207at2"/>
<protein>
    <recommendedName>
        <fullName evidence="3">Phage ABA sandwich domain-containing protein</fullName>
    </recommendedName>
</protein>
<name>A0A369Q4C4_9SPHN</name>
<dbReference type="EMBL" id="QBKA01000002">
    <property type="protein sequence ID" value="RDC59741.1"/>
    <property type="molecule type" value="Genomic_DNA"/>
</dbReference>
<dbReference type="RefSeq" id="WP_115366047.1">
    <property type="nucleotide sequence ID" value="NZ_QBKA01000002.1"/>
</dbReference>
<gene>
    <name evidence="1" type="ORF">HME9302_00936</name>
</gene>
<comment type="caution">
    <text evidence="1">The sequence shown here is derived from an EMBL/GenBank/DDBJ whole genome shotgun (WGS) entry which is preliminary data.</text>
</comment>
<proteinExistence type="predicted"/>